<feature type="compositionally biased region" description="Basic and acidic residues" evidence="1">
    <location>
        <begin position="126"/>
        <end position="174"/>
    </location>
</feature>
<dbReference type="AlphaFoldDB" id="M7N868"/>
<feature type="region of interest" description="Disordered" evidence="1">
    <location>
        <begin position="1"/>
        <end position="40"/>
    </location>
</feature>
<gene>
    <name evidence="2" type="ORF">ADICEAN_01428</name>
</gene>
<organism evidence="2 3">
    <name type="scientific">Cesiribacter andamanensis AMV16</name>
    <dbReference type="NCBI Taxonomy" id="1279009"/>
    <lineage>
        <taxon>Bacteria</taxon>
        <taxon>Pseudomonadati</taxon>
        <taxon>Bacteroidota</taxon>
        <taxon>Cytophagia</taxon>
        <taxon>Cytophagales</taxon>
        <taxon>Cesiribacteraceae</taxon>
        <taxon>Cesiribacter</taxon>
    </lineage>
</organism>
<evidence type="ECO:0000256" key="1">
    <source>
        <dbReference type="SAM" id="MobiDB-lite"/>
    </source>
</evidence>
<evidence type="ECO:0000313" key="3">
    <source>
        <dbReference type="Proteomes" id="UP000011910"/>
    </source>
</evidence>
<keyword evidence="3" id="KW-1185">Reference proteome</keyword>
<comment type="caution">
    <text evidence="2">The sequence shown here is derived from an EMBL/GenBank/DDBJ whole genome shotgun (WGS) entry which is preliminary data.</text>
</comment>
<feature type="region of interest" description="Disordered" evidence="1">
    <location>
        <begin position="121"/>
        <end position="174"/>
    </location>
</feature>
<accession>M7N868</accession>
<proteinExistence type="predicted"/>
<dbReference type="Proteomes" id="UP000011910">
    <property type="component" value="Unassembled WGS sequence"/>
</dbReference>
<name>M7N868_9BACT</name>
<protein>
    <submittedName>
        <fullName evidence="2">Uncharacterized protein</fullName>
    </submittedName>
</protein>
<dbReference type="EMBL" id="AODQ01000026">
    <property type="protein sequence ID" value="EMR03406.1"/>
    <property type="molecule type" value="Genomic_DNA"/>
</dbReference>
<sequence>MAGGTLVACNTDTSERDGARPGDPDYVSVQGQGVESNQDLETDEYDANTSARLEAERQRVANWTLEDNRFDEVNAQSVEANIGQMEQNFSRIEADIQRASNGAFNQTDANTTDLNTSDAQAMAGELSKDAREKLQEAQEKLDEAREKMQEARQKQQAGDHDDASEKLKDANEKIGEAREKYLEVIEKHTGVDQD</sequence>
<evidence type="ECO:0000313" key="2">
    <source>
        <dbReference type="EMBL" id="EMR03406.1"/>
    </source>
</evidence>
<feature type="compositionally biased region" description="Basic and acidic residues" evidence="1">
    <location>
        <begin position="13"/>
        <end position="23"/>
    </location>
</feature>
<reference evidence="2 3" key="1">
    <citation type="journal article" date="2013" name="Genome Announc.">
        <title>Draft Genome Sequence of Cesiribacter andamanensis Strain AMV16T, Isolated from a Soil Sample from a Mud Volcano in the Andaman Islands, India.</title>
        <authorList>
            <person name="Shivaji S."/>
            <person name="Ara S."/>
            <person name="Begum Z."/>
            <person name="Srinivas T.N."/>
            <person name="Singh A."/>
            <person name="Kumar Pinnaka A."/>
        </authorList>
    </citation>
    <scope>NUCLEOTIDE SEQUENCE [LARGE SCALE GENOMIC DNA]</scope>
    <source>
        <strain evidence="2 3">AMV16</strain>
    </source>
</reference>